<gene>
    <name evidence="2" type="ORF">g.22911</name>
</gene>
<proteinExistence type="predicted"/>
<name>A0A1B6MEZ1_9HEMI</name>
<feature type="compositionally biased region" description="Polar residues" evidence="1">
    <location>
        <begin position="296"/>
        <end position="322"/>
    </location>
</feature>
<sequence length="485" mass="53872">ERDCFLVLDFMQDCFESDSIPNSEEQIKNENADTFATEIIHLNDSRNEIPNVHVLKDTNCSQSTIRTSCENVTTVLPRSTYSLTRPEYNSVIQYSSNNSSVQLPNSCQRLANQPARQHTHLLQSSGFELIESTKNVCSSENLFQERNIVHPSNECLTSNVSCPNTPSNRLTTGDINTRLSTWEKRTRDPEIEINRSGVQNTDMHYSHEQQPQHLSSIPPNRFPSVRGSAMSTGLNDNFILSEAATRPHPYSGGKRQCSQTGNILEGMLNTNSDQSARSLKHPQNVKQFGLVPLHTQRANPSSYQTPNRTNSISYVTPKNVPQSKPPPRLNVSQLKSLQSVKPPQGHQNRNPILYSLLDSQQVDVQNVSPGGVATSQPPCGSRANQSNIVVSGSSLCTSYSTPLKSTRKEHPGHHILSEPTRSEHSTNNYSTNIVNCNIDGRLNTTYKCPPDVRSTTCATINTYNSTAFVPPSYCVVPEEHGLTKR</sequence>
<feature type="region of interest" description="Disordered" evidence="1">
    <location>
        <begin position="401"/>
        <end position="427"/>
    </location>
</feature>
<organism evidence="2">
    <name type="scientific">Graphocephala atropunctata</name>
    <dbReference type="NCBI Taxonomy" id="36148"/>
    <lineage>
        <taxon>Eukaryota</taxon>
        <taxon>Metazoa</taxon>
        <taxon>Ecdysozoa</taxon>
        <taxon>Arthropoda</taxon>
        <taxon>Hexapoda</taxon>
        <taxon>Insecta</taxon>
        <taxon>Pterygota</taxon>
        <taxon>Neoptera</taxon>
        <taxon>Paraneoptera</taxon>
        <taxon>Hemiptera</taxon>
        <taxon>Auchenorrhyncha</taxon>
        <taxon>Membracoidea</taxon>
        <taxon>Cicadellidae</taxon>
        <taxon>Cicadellinae</taxon>
        <taxon>Cicadellini</taxon>
        <taxon>Graphocephala</taxon>
    </lineage>
</organism>
<protein>
    <submittedName>
        <fullName evidence="2">Uncharacterized protein</fullName>
    </submittedName>
</protein>
<feature type="region of interest" description="Disordered" evidence="1">
    <location>
        <begin position="293"/>
        <end position="330"/>
    </location>
</feature>
<dbReference type="AlphaFoldDB" id="A0A1B6MEZ1"/>
<evidence type="ECO:0000313" key="2">
    <source>
        <dbReference type="EMBL" id="JAT34527.1"/>
    </source>
</evidence>
<reference evidence="2" key="1">
    <citation type="submission" date="2015-11" db="EMBL/GenBank/DDBJ databases">
        <title>De novo transcriptome assembly of four potential Pierce s Disease insect vectors from Arizona vineyards.</title>
        <authorList>
            <person name="Tassone E.E."/>
        </authorList>
    </citation>
    <scope>NUCLEOTIDE SEQUENCE</scope>
</reference>
<accession>A0A1B6MEZ1</accession>
<evidence type="ECO:0000256" key="1">
    <source>
        <dbReference type="SAM" id="MobiDB-lite"/>
    </source>
</evidence>
<feature type="non-terminal residue" evidence="2">
    <location>
        <position position="1"/>
    </location>
</feature>
<dbReference type="EMBL" id="GEBQ01005450">
    <property type="protein sequence ID" value="JAT34527.1"/>
    <property type="molecule type" value="Transcribed_RNA"/>
</dbReference>